<feature type="domain" description="Homeobox" evidence="9">
    <location>
        <begin position="97"/>
        <end position="157"/>
    </location>
</feature>
<feature type="compositionally biased region" description="Acidic residues" evidence="8">
    <location>
        <begin position="66"/>
        <end position="75"/>
    </location>
</feature>
<comment type="subcellular location">
    <subcellularLocation>
        <location evidence="1 6 7">Nucleus</location>
    </subcellularLocation>
</comment>
<dbReference type="RefSeq" id="NP_001161626.1">
    <property type="nucleotide sequence ID" value="NM_001168154.1"/>
</dbReference>
<evidence type="ECO:0000256" key="6">
    <source>
        <dbReference type="PROSITE-ProRule" id="PRU00108"/>
    </source>
</evidence>
<reference evidence="12" key="2">
    <citation type="submission" date="2025-05" db="UniProtKB">
        <authorList>
            <consortium name="RefSeq"/>
        </authorList>
    </citation>
    <scope>IDENTIFICATION</scope>
</reference>
<evidence type="ECO:0000256" key="8">
    <source>
        <dbReference type="SAM" id="MobiDB-lite"/>
    </source>
</evidence>
<dbReference type="PROSITE" id="PS50071">
    <property type="entry name" value="HOMEOBOX_2"/>
    <property type="match status" value="1"/>
</dbReference>
<dbReference type="Pfam" id="PF00046">
    <property type="entry name" value="Homeodomain"/>
    <property type="match status" value="1"/>
</dbReference>
<dbReference type="FunFam" id="1.10.10.60:FF:000066">
    <property type="entry name" value="Paired mesoderm homeobox protein 1"/>
    <property type="match status" value="1"/>
</dbReference>
<dbReference type="PANTHER" id="PTHR46385:SF4">
    <property type="entry name" value="PAIRED MESODERM HOMEOBOX PROTEIN 2-LIKE ISOFORM X1"/>
    <property type="match status" value="1"/>
</dbReference>
<dbReference type="SMART" id="SM00389">
    <property type="entry name" value="HOX"/>
    <property type="match status" value="1"/>
</dbReference>
<reference evidence="10" key="1">
    <citation type="submission" date="2009-10" db="EMBL/GenBank/DDBJ databases">
        <authorList>
            <person name="Freeman R.M.Jr."/>
            <person name="Wu M.M."/>
            <person name="Gerhart J.J."/>
        </authorList>
    </citation>
    <scope>NUCLEOTIDE SEQUENCE</scope>
</reference>
<dbReference type="InterPro" id="IPR043378">
    <property type="entry name" value="PRRX1/2"/>
</dbReference>
<dbReference type="InterPro" id="IPR001356">
    <property type="entry name" value="HD"/>
</dbReference>
<dbReference type="GO" id="GO:0003677">
    <property type="term" value="F:DNA binding"/>
    <property type="evidence" value="ECO:0007669"/>
    <property type="project" value="UniProtKB-UniRule"/>
</dbReference>
<keyword evidence="2" id="KW-0217">Developmental protein</keyword>
<dbReference type="OrthoDB" id="6159439at2759"/>
<dbReference type="GO" id="GO:0000981">
    <property type="term" value="F:DNA-binding transcription factor activity, RNA polymerase II-specific"/>
    <property type="evidence" value="ECO:0007669"/>
    <property type="project" value="InterPro"/>
</dbReference>
<proteinExistence type="evidence at transcript level"/>
<dbReference type="CDD" id="cd00086">
    <property type="entry name" value="homeodomain"/>
    <property type="match status" value="1"/>
</dbReference>
<dbReference type="PANTHER" id="PTHR46385">
    <property type="entry name" value="PAIRED MESODERM HOMEOBOX PROTEIN 1-RELATED"/>
    <property type="match status" value="1"/>
</dbReference>
<dbReference type="GO" id="GO:0005634">
    <property type="term" value="C:nucleus"/>
    <property type="evidence" value="ECO:0007669"/>
    <property type="project" value="UniProtKB-SubCell"/>
</dbReference>
<dbReference type="GeneID" id="100313699"/>
<dbReference type="SUPFAM" id="SSF46689">
    <property type="entry name" value="Homeodomain-like"/>
    <property type="match status" value="1"/>
</dbReference>
<feature type="compositionally biased region" description="Basic residues" evidence="8">
    <location>
        <begin position="94"/>
        <end position="103"/>
    </location>
</feature>
<dbReference type="AlphaFoldDB" id="D1LXA9"/>
<dbReference type="InterPro" id="IPR009057">
    <property type="entry name" value="Homeodomain-like_sf"/>
</dbReference>
<evidence type="ECO:0000313" key="12">
    <source>
        <dbReference type="RefSeq" id="NP_001161626.1"/>
    </source>
</evidence>
<sequence length="242" mass="27486">MDAYTSGRTVPNVMYSSNADTQCRGFSVCQLLNLPDFSSSQCKDSNIHRNNVYNDVEASSKVTTDDVGDDIEDLENGNKINEEENTNTDEIQSKKAKKQRRSRTTFTTNQLGALEKVFERTHYPDAFVREELAKKVDLSEARVQVWFQNRRAKYRRNERNVLAARQKLYPAPIADNNILEQSPLTAPSTLASPDYLTWTNPANSHGNMMTSHGLLAPTDNMMSSSINNLRMRAHEYHVQHVV</sequence>
<accession>D1LXA9</accession>
<keyword evidence="11" id="KW-1185">Reference proteome</keyword>
<name>D1LXA9_SACKO</name>
<evidence type="ECO:0000256" key="7">
    <source>
        <dbReference type="RuleBase" id="RU000682"/>
    </source>
</evidence>
<dbReference type="InterPro" id="IPR017970">
    <property type="entry name" value="Homeobox_CS"/>
</dbReference>
<dbReference type="KEGG" id="sko:100313699"/>
<dbReference type="EMBL" id="GU076086">
    <property type="protein sequence ID" value="ACY92615.1"/>
    <property type="molecule type" value="mRNA"/>
</dbReference>
<evidence type="ECO:0000256" key="1">
    <source>
        <dbReference type="ARBA" id="ARBA00004123"/>
    </source>
</evidence>
<organism evidence="10">
    <name type="scientific">Saccoglossus kowalevskii</name>
    <name type="common">Acorn worm</name>
    <dbReference type="NCBI Taxonomy" id="10224"/>
    <lineage>
        <taxon>Eukaryota</taxon>
        <taxon>Metazoa</taxon>
        <taxon>Hemichordata</taxon>
        <taxon>Enteropneusta</taxon>
        <taxon>Harrimaniidae</taxon>
        <taxon>Saccoglossus</taxon>
    </lineage>
</organism>
<keyword evidence="4 6" id="KW-0371">Homeobox</keyword>
<dbReference type="Proteomes" id="UP000694865">
    <property type="component" value="Unplaced"/>
</dbReference>
<evidence type="ECO:0000256" key="2">
    <source>
        <dbReference type="ARBA" id="ARBA00022473"/>
    </source>
</evidence>
<gene>
    <name evidence="12" type="primary">LOC100313699</name>
</gene>
<dbReference type="Gene3D" id="1.10.10.60">
    <property type="entry name" value="Homeodomain-like"/>
    <property type="match status" value="1"/>
</dbReference>
<evidence type="ECO:0000256" key="4">
    <source>
        <dbReference type="ARBA" id="ARBA00023155"/>
    </source>
</evidence>
<protein>
    <submittedName>
        <fullName evidence="10 12">Paired mesoderm homeobox 2-like protein</fullName>
    </submittedName>
</protein>
<evidence type="ECO:0000256" key="5">
    <source>
        <dbReference type="ARBA" id="ARBA00023242"/>
    </source>
</evidence>
<feature type="DNA-binding region" description="Homeobox" evidence="6">
    <location>
        <begin position="99"/>
        <end position="158"/>
    </location>
</feature>
<evidence type="ECO:0000256" key="3">
    <source>
        <dbReference type="ARBA" id="ARBA00023125"/>
    </source>
</evidence>
<keyword evidence="3 6" id="KW-0238">DNA-binding</keyword>
<keyword evidence="5 6" id="KW-0539">Nucleus</keyword>
<evidence type="ECO:0000313" key="10">
    <source>
        <dbReference type="EMBL" id="ACY92615.1"/>
    </source>
</evidence>
<dbReference type="PROSITE" id="PS00027">
    <property type="entry name" value="HOMEOBOX_1"/>
    <property type="match status" value="1"/>
</dbReference>
<evidence type="ECO:0000313" key="11">
    <source>
        <dbReference type="Proteomes" id="UP000694865"/>
    </source>
</evidence>
<evidence type="ECO:0000259" key="9">
    <source>
        <dbReference type="PROSITE" id="PS50071"/>
    </source>
</evidence>
<feature type="region of interest" description="Disordered" evidence="8">
    <location>
        <begin position="66"/>
        <end position="104"/>
    </location>
</feature>